<dbReference type="PANTHER" id="PTHR24567:SF74">
    <property type="entry name" value="HTH-TYPE TRANSCRIPTIONAL REGULATOR ARCR"/>
    <property type="match status" value="1"/>
</dbReference>
<keyword evidence="1" id="KW-0805">Transcription regulation</keyword>
<accession>A0ABN2L763</accession>
<gene>
    <name evidence="6" type="ORF">GCM10009681_55910</name>
</gene>
<feature type="domain" description="Cyclic nucleotide-binding" evidence="4">
    <location>
        <begin position="12"/>
        <end position="115"/>
    </location>
</feature>
<keyword evidence="2" id="KW-0238">DNA-binding</keyword>
<evidence type="ECO:0000313" key="7">
    <source>
        <dbReference type="Proteomes" id="UP001500655"/>
    </source>
</evidence>
<evidence type="ECO:0000259" key="4">
    <source>
        <dbReference type="PROSITE" id="PS50042"/>
    </source>
</evidence>
<dbReference type="Pfam" id="PF00027">
    <property type="entry name" value="cNMP_binding"/>
    <property type="match status" value="1"/>
</dbReference>
<dbReference type="InterPro" id="IPR018490">
    <property type="entry name" value="cNMP-bd_dom_sf"/>
</dbReference>
<name>A0ABN2L763_9ACTN</name>
<evidence type="ECO:0000256" key="2">
    <source>
        <dbReference type="ARBA" id="ARBA00023125"/>
    </source>
</evidence>
<dbReference type="Gene3D" id="1.10.10.10">
    <property type="entry name" value="Winged helix-like DNA-binding domain superfamily/Winged helix DNA-binding domain"/>
    <property type="match status" value="1"/>
</dbReference>
<evidence type="ECO:0000259" key="5">
    <source>
        <dbReference type="PROSITE" id="PS51063"/>
    </source>
</evidence>
<keyword evidence="7" id="KW-1185">Reference proteome</keyword>
<dbReference type="InterPro" id="IPR036390">
    <property type="entry name" value="WH_DNA-bd_sf"/>
</dbReference>
<dbReference type="InterPro" id="IPR036388">
    <property type="entry name" value="WH-like_DNA-bd_sf"/>
</dbReference>
<evidence type="ECO:0000256" key="3">
    <source>
        <dbReference type="ARBA" id="ARBA00023163"/>
    </source>
</evidence>
<dbReference type="PROSITE" id="PS50042">
    <property type="entry name" value="CNMP_BINDING_3"/>
    <property type="match status" value="1"/>
</dbReference>
<reference evidence="6 7" key="1">
    <citation type="journal article" date="2019" name="Int. J. Syst. Evol. Microbiol.">
        <title>The Global Catalogue of Microorganisms (GCM) 10K type strain sequencing project: providing services to taxonomists for standard genome sequencing and annotation.</title>
        <authorList>
            <consortium name="The Broad Institute Genomics Platform"/>
            <consortium name="The Broad Institute Genome Sequencing Center for Infectious Disease"/>
            <person name="Wu L."/>
            <person name="Ma J."/>
        </authorList>
    </citation>
    <scope>NUCLEOTIDE SEQUENCE [LARGE SCALE GENOMIC DNA]</scope>
    <source>
        <strain evidence="6 7">JCM 13249</strain>
    </source>
</reference>
<dbReference type="SUPFAM" id="SSF46785">
    <property type="entry name" value="Winged helix' DNA-binding domain"/>
    <property type="match status" value="1"/>
</dbReference>
<dbReference type="SUPFAM" id="SSF51206">
    <property type="entry name" value="cAMP-binding domain-like"/>
    <property type="match status" value="1"/>
</dbReference>
<dbReference type="Gene3D" id="2.60.120.10">
    <property type="entry name" value="Jelly Rolls"/>
    <property type="match status" value="1"/>
</dbReference>
<dbReference type="RefSeq" id="WP_344088625.1">
    <property type="nucleotide sequence ID" value="NZ_BAAALS010000055.1"/>
</dbReference>
<dbReference type="Pfam" id="PF13545">
    <property type="entry name" value="HTH_Crp_2"/>
    <property type="match status" value="1"/>
</dbReference>
<proteinExistence type="predicted"/>
<evidence type="ECO:0000313" key="6">
    <source>
        <dbReference type="EMBL" id="GAA1777530.1"/>
    </source>
</evidence>
<sequence>MRDTPDWPKATFLHELPDEARADLLRRGTLRAYGPGEVLTREGGPERVVYILLGGYVKVLGNTREGRVNLLAIRGAGDPIGEIAAMDDGPRTATVAVVTEARARVLDQATFRAFLAEHPGAETVLQQCVLTKLRQATALRITLGGASVDLRVIRILSYFAVTYGRPSPAGTAIDVPLTQLDIADFIGAGEPSVHRALVRLRQLKLVGTSYRRIDVLDLDGLVRLAEDLDAA</sequence>
<protein>
    <submittedName>
        <fullName evidence="6">Crp/Fnr family transcriptional regulator</fullName>
    </submittedName>
</protein>
<dbReference type="InterPro" id="IPR050397">
    <property type="entry name" value="Env_Response_Regulators"/>
</dbReference>
<dbReference type="Proteomes" id="UP001500655">
    <property type="component" value="Unassembled WGS sequence"/>
</dbReference>
<organism evidence="6 7">
    <name type="scientific">Luedemannella helvata</name>
    <dbReference type="NCBI Taxonomy" id="349315"/>
    <lineage>
        <taxon>Bacteria</taxon>
        <taxon>Bacillati</taxon>
        <taxon>Actinomycetota</taxon>
        <taxon>Actinomycetes</taxon>
        <taxon>Micromonosporales</taxon>
        <taxon>Micromonosporaceae</taxon>
        <taxon>Luedemannella</taxon>
    </lineage>
</organism>
<dbReference type="InterPro" id="IPR000595">
    <property type="entry name" value="cNMP-bd_dom"/>
</dbReference>
<dbReference type="PROSITE" id="PS51063">
    <property type="entry name" value="HTH_CRP_2"/>
    <property type="match status" value="1"/>
</dbReference>
<dbReference type="InterPro" id="IPR014710">
    <property type="entry name" value="RmlC-like_jellyroll"/>
</dbReference>
<dbReference type="EMBL" id="BAAALS010000055">
    <property type="protein sequence ID" value="GAA1777530.1"/>
    <property type="molecule type" value="Genomic_DNA"/>
</dbReference>
<dbReference type="SMART" id="SM00419">
    <property type="entry name" value="HTH_CRP"/>
    <property type="match status" value="1"/>
</dbReference>
<feature type="domain" description="HTH crp-type" evidence="5">
    <location>
        <begin position="146"/>
        <end position="219"/>
    </location>
</feature>
<dbReference type="CDD" id="cd00038">
    <property type="entry name" value="CAP_ED"/>
    <property type="match status" value="1"/>
</dbReference>
<dbReference type="PANTHER" id="PTHR24567">
    <property type="entry name" value="CRP FAMILY TRANSCRIPTIONAL REGULATORY PROTEIN"/>
    <property type="match status" value="1"/>
</dbReference>
<evidence type="ECO:0000256" key="1">
    <source>
        <dbReference type="ARBA" id="ARBA00023015"/>
    </source>
</evidence>
<dbReference type="InterPro" id="IPR012318">
    <property type="entry name" value="HTH_CRP"/>
</dbReference>
<dbReference type="SMART" id="SM00100">
    <property type="entry name" value="cNMP"/>
    <property type="match status" value="1"/>
</dbReference>
<keyword evidence="3" id="KW-0804">Transcription</keyword>
<comment type="caution">
    <text evidence="6">The sequence shown here is derived from an EMBL/GenBank/DDBJ whole genome shotgun (WGS) entry which is preliminary data.</text>
</comment>